<dbReference type="EMBL" id="CAIIXF020000009">
    <property type="protein sequence ID" value="CAH1795478.1"/>
    <property type="molecule type" value="Genomic_DNA"/>
</dbReference>
<feature type="region of interest" description="Disordered" evidence="1">
    <location>
        <begin position="82"/>
        <end position="101"/>
    </location>
</feature>
<protein>
    <submittedName>
        <fullName evidence="2">Uncharacterized protein</fullName>
    </submittedName>
</protein>
<feature type="compositionally biased region" description="Polar residues" evidence="1">
    <location>
        <begin position="160"/>
        <end position="184"/>
    </location>
</feature>
<feature type="region of interest" description="Disordered" evidence="1">
    <location>
        <begin position="137"/>
        <end position="221"/>
    </location>
</feature>
<dbReference type="AlphaFoldDB" id="A0A8J1XZM9"/>
<comment type="caution">
    <text evidence="2">The sequence shown here is derived from an EMBL/GenBank/DDBJ whole genome shotgun (WGS) entry which is preliminary data.</text>
</comment>
<reference evidence="2" key="1">
    <citation type="submission" date="2022-03" db="EMBL/GenBank/DDBJ databases">
        <authorList>
            <person name="Martin C."/>
        </authorList>
    </citation>
    <scope>NUCLEOTIDE SEQUENCE</scope>
</reference>
<feature type="compositionally biased region" description="Basic and acidic residues" evidence="1">
    <location>
        <begin position="84"/>
        <end position="93"/>
    </location>
</feature>
<feature type="compositionally biased region" description="Polar residues" evidence="1">
    <location>
        <begin position="1"/>
        <end position="11"/>
    </location>
</feature>
<dbReference type="Proteomes" id="UP000749559">
    <property type="component" value="Unassembled WGS sequence"/>
</dbReference>
<proteinExistence type="predicted"/>
<sequence>MGTRASTANHTKQSNQKSKNPKKQFKDAGKHDEEGTSQVKEPSDERSNPNVSASGAHQELRGKIKTMEKDLDEMSQELVKVSKGYKESKHSDDTDNMDGMAKIPYIDHDTEESEGSITKETMPNDNDEVDIQIANETCSSPKKGHVISSVDINDPLSSKMAKTNNNEVEMVHQGTSNEESSDSPKSNESKAKGSRSKERRKNKHYSTIGNDAGSVSGKRSRGVFKGNVAGEVYQANVAGEVFQGNVAGGVCQENVGMGVFQGNDKGECSRETTKREFLWKRSRGSVPGKSSMGSLP</sequence>
<feature type="compositionally biased region" description="Polar residues" evidence="1">
    <location>
        <begin position="115"/>
        <end position="124"/>
    </location>
</feature>
<organism evidence="2 3">
    <name type="scientific">Owenia fusiformis</name>
    <name type="common">Polychaete worm</name>
    <dbReference type="NCBI Taxonomy" id="6347"/>
    <lineage>
        <taxon>Eukaryota</taxon>
        <taxon>Metazoa</taxon>
        <taxon>Spiralia</taxon>
        <taxon>Lophotrochozoa</taxon>
        <taxon>Annelida</taxon>
        <taxon>Polychaeta</taxon>
        <taxon>Sedentaria</taxon>
        <taxon>Canalipalpata</taxon>
        <taxon>Sabellida</taxon>
        <taxon>Oweniida</taxon>
        <taxon>Oweniidae</taxon>
        <taxon>Owenia</taxon>
    </lineage>
</organism>
<evidence type="ECO:0000313" key="3">
    <source>
        <dbReference type="Proteomes" id="UP000749559"/>
    </source>
</evidence>
<feature type="region of interest" description="Disordered" evidence="1">
    <location>
        <begin position="1"/>
        <end position="73"/>
    </location>
</feature>
<keyword evidence="3" id="KW-1185">Reference proteome</keyword>
<evidence type="ECO:0000313" key="2">
    <source>
        <dbReference type="EMBL" id="CAH1795478.1"/>
    </source>
</evidence>
<feature type="region of interest" description="Disordered" evidence="1">
    <location>
        <begin position="107"/>
        <end position="126"/>
    </location>
</feature>
<name>A0A8J1XZM9_OWEFU</name>
<feature type="compositionally biased region" description="Basic residues" evidence="1">
    <location>
        <begin position="192"/>
        <end position="204"/>
    </location>
</feature>
<evidence type="ECO:0000256" key="1">
    <source>
        <dbReference type="SAM" id="MobiDB-lite"/>
    </source>
</evidence>
<feature type="compositionally biased region" description="Basic and acidic residues" evidence="1">
    <location>
        <begin position="24"/>
        <end position="34"/>
    </location>
</feature>
<accession>A0A8J1XZM9</accession>
<gene>
    <name evidence="2" type="ORF">OFUS_LOCUS20012</name>
</gene>
<feature type="compositionally biased region" description="Basic and acidic residues" evidence="1">
    <location>
        <begin position="58"/>
        <end position="69"/>
    </location>
</feature>